<evidence type="ECO:0000313" key="3">
    <source>
        <dbReference type="Proteomes" id="UP000288804"/>
    </source>
</evidence>
<organism evidence="2 3">
    <name type="scientific">Yersinia hibernica</name>
    <dbReference type="NCBI Taxonomy" id="2339259"/>
    <lineage>
        <taxon>Bacteria</taxon>
        <taxon>Pseudomonadati</taxon>
        <taxon>Pseudomonadota</taxon>
        <taxon>Gammaproteobacteria</taxon>
        <taxon>Enterobacterales</taxon>
        <taxon>Yersiniaceae</taxon>
        <taxon>Yersinia</taxon>
    </lineage>
</organism>
<keyword evidence="3" id="KW-1185">Reference proteome</keyword>
<feature type="compositionally biased region" description="Polar residues" evidence="1">
    <location>
        <begin position="129"/>
        <end position="142"/>
    </location>
</feature>
<protein>
    <submittedName>
        <fullName evidence="2">Uncharacterized protein</fullName>
    </submittedName>
</protein>
<accession>A0ABX5QVS0</accession>
<reference evidence="3" key="1">
    <citation type="submission" date="2018-09" db="EMBL/GenBank/DDBJ databases">
        <title>Yersinia hibernicus sp. nov.</title>
        <authorList>
            <person name="Nguyen S.V."/>
            <person name="Mundanda D.M."/>
            <person name="Anes J."/>
            <person name="Fanning S."/>
        </authorList>
    </citation>
    <scope>NUCLEOTIDE SEQUENCE [LARGE SCALE GENOMIC DNA]</scope>
    <source>
        <strain evidence="3">CFS1934</strain>
    </source>
</reference>
<sequence length="148" mass="16340">MGFNVASIRSAITTAVKHTNADGRFHKADMKTLAGQMKEIKNSSNFMKMDNQIPEQDADKFTNNINSMIKTLNSQGSGMHKEKMGVLTELKTQLKSITSQNSNKGISSISDKEIKAIKQQDDKYSFNLNVSPSLSLGSNTPSHRQDCN</sequence>
<name>A0ABX5QVS0_9GAMM</name>
<gene>
    <name evidence="2" type="ORF">D5F51_00595</name>
</gene>
<dbReference type="Proteomes" id="UP000288804">
    <property type="component" value="Chromosome"/>
</dbReference>
<dbReference type="EMBL" id="CP032487">
    <property type="protein sequence ID" value="QAX77211.1"/>
    <property type="molecule type" value="Genomic_DNA"/>
</dbReference>
<feature type="region of interest" description="Disordered" evidence="1">
    <location>
        <begin position="129"/>
        <end position="148"/>
    </location>
</feature>
<evidence type="ECO:0000256" key="1">
    <source>
        <dbReference type="SAM" id="MobiDB-lite"/>
    </source>
</evidence>
<evidence type="ECO:0000313" key="2">
    <source>
        <dbReference type="EMBL" id="QAX77211.1"/>
    </source>
</evidence>
<proteinExistence type="predicted"/>